<dbReference type="InterPro" id="IPR001806">
    <property type="entry name" value="Small_GTPase"/>
</dbReference>
<evidence type="ECO:0000256" key="2">
    <source>
        <dbReference type="ARBA" id="ARBA00014900"/>
    </source>
</evidence>
<dbReference type="GO" id="GO:0003924">
    <property type="term" value="F:GTPase activity"/>
    <property type="evidence" value="ECO:0007669"/>
    <property type="project" value="InterPro"/>
</dbReference>
<comment type="similarity">
    <text evidence="1">Belongs to the small GTPase superfamily. Rab family.</text>
</comment>
<dbReference type="InterPro" id="IPR027417">
    <property type="entry name" value="P-loop_NTPase"/>
</dbReference>
<evidence type="ECO:0000256" key="4">
    <source>
        <dbReference type="ARBA" id="ARBA00022741"/>
    </source>
</evidence>
<dbReference type="InterPro" id="IPR005225">
    <property type="entry name" value="Small_GTP-bd"/>
</dbReference>
<evidence type="ECO:0000313" key="11">
    <source>
        <dbReference type="EMBL" id="KAL0280384.1"/>
    </source>
</evidence>
<dbReference type="GO" id="GO:0005525">
    <property type="term" value="F:GTP binding"/>
    <property type="evidence" value="ECO:0007669"/>
    <property type="project" value="UniProtKB-KW"/>
</dbReference>
<dbReference type="CDD" id="cd04123">
    <property type="entry name" value="Rab21"/>
    <property type="match status" value="1"/>
</dbReference>
<dbReference type="InterPro" id="IPR041833">
    <property type="entry name" value="Rab21"/>
</dbReference>
<dbReference type="SMART" id="SM00174">
    <property type="entry name" value="RHO"/>
    <property type="match status" value="1"/>
</dbReference>
<keyword evidence="7" id="KW-0472">Membrane</keyword>
<dbReference type="SMART" id="SM00175">
    <property type="entry name" value="RAB"/>
    <property type="match status" value="1"/>
</dbReference>
<dbReference type="Gene3D" id="3.40.50.300">
    <property type="entry name" value="P-loop containing nucleotide triphosphate hydrolases"/>
    <property type="match status" value="1"/>
</dbReference>
<dbReference type="Pfam" id="PF00071">
    <property type="entry name" value="Ras"/>
    <property type="match status" value="1"/>
</dbReference>
<dbReference type="AlphaFoldDB" id="A0AAW2IE13"/>
<gene>
    <name evidence="11" type="ORF">PYX00_001689</name>
</gene>
<evidence type="ECO:0000256" key="1">
    <source>
        <dbReference type="ARBA" id="ARBA00006270"/>
    </source>
</evidence>
<evidence type="ECO:0000256" key="7">
    <source>
        <dbReference type="ARBA" id="ARBA00023136"/>
    </source>
</evidence>
<dbReference type="PROSITE" id="PS51421">
    <property type="entry name" value="RAS"/>
    <property type="match status" value="1"/>
</dbReference>
<keyword evidence="6" id="KW-0342">GTP-binding</keyword>
<dbReference type="PANTHER" id="PTHR47978">
    <property type="match status" value="1"/>
</dbReference>
<keyword evidence="5" id="KW-0653">Protein transport</keyword>
<name>A0AAW2IE13_9NEOP</name>
<dbReference type="GO" id="GO:0032482">
    <property type="term" value="P:Rab protein signal transduction"/>
    <property type="evidence" value="ECO:0007669"/>
    <property type="project" value="InterPro"/>
</dbReference>
<dbReference type="SMART" id="SM00176">
    <property type="entry name" value="RAN"/>
    <property type="match status" value="1"/>
</dbReference>
<dbReference type="FunFam" id="3.40.50.300:FF:000550">
    <property type="entry name" value="ras-related protein Rab-21"/>
    <property type="match status" value="1"/>
</dbReference>
<dbReference type="SMART" id="SM00173">
    <property type="entry name" value="RAS"/>
    <property type="match status" value="1"/>
</dbReference>
<dbReference type="PRINTS" id="PR00449">
    <property type="entry name" value="RASTRNSFRMNG"/>
</dbReference>
<keyword evidence="3" id="KW-0813">Transport</keyword>
<evidence type="ECO:0000256" key="5">
    <source>
        <dbReference type="ARBA" id="ARBA00022927"/>
    </source>
</evidence>
<evidence type="ECO:0000256" key="9">
    <source>
        <dbReference type="ARBA" id="ARBA00023289"/>
    </source>
</evidence>
<comment type="subcellular location">
    <subcellularLocation>
        <location evidence="10">Endomembrane system</location>
        <topology evidence="10">Lipid-anchor</topology>
    </subcellularLocation>
</comment>
<sequence>MANPLDGNESTNYNFKVVLLGEGRVGKTSVVLRYVEDKFNADHITTLQASFVNKKLNISGKRVNLSIWDTAGQEKFHCLGPIYYRLSNGAILVYDITDKDSFMKVKNWVKELKKMLGSAVCLTIAGNKIDLEKDRNVSNEVAEEYAASVGAKHILTSAKFNKNIDSLFLELTQRMMEKYELESREANKLGRTGSMKRNVVVVDDDQAEQVPHRQGCCSGGS</sequence>
<organism evidence="11">
    <name type="scientific">Menopon gallinae</name>
    <name type="common">poultry shaft louse</name>
    <dbReference type="NCBI Taxonomy" id="328185"/>
    <lineage>
        <taxon>Eukaryota</taxon>
        <taxon>Metazoa</taxon>
        <taxon>Ecdysozoa</taxon>
        <taxon>Arthropoda</taxon>
        <taxon>Hexapoda</taxon>
        <taxon>Insecta</taxon>
        <taxon>Pterygota</taxon>
        <taxon>Neoptera</taxon>
        <taxon>Paraneoptera</taxon>
        <taxon>Psocodea</taxon>
        <taxon>Troctomorpha</taxon>
        <taxon>Phthiraptera</taxon>
        <taxon>Amblycera</taxon>
        <taxon>Menoponidae</taxon>
        <taxon>Menopon</taxon>
    </lineage>
</organism>
<comment type="caution">
    <text evidence="11">The sequence shown here is derived from an EMBL/GenBank/DDBJ whole genome shotgun (WGS) entry which is preliminary data.</text>
</comment>
<dbReference type="EMBL" id="JARGDH010000001">
    <property type="protein sequence ID" value="KAL0280384.1"/>
    <property type="molecule type" value="Genomic_DNA"/>
</dbReference>
<keyword evidence="8" id="KW-0449">Lipoprotein</keyword>
<accession>A0AAW2IE13</accession>
<evidence type="ECO:0000256" key="8">
    <source>
        <dbReference type="ARBA" id="ARBA00023288"/>
    </source>
</evidence>
<reference evidence="11" key="1">
    <citation type="journal article" date="2024" name="Gigascience">
        <title>Chromosome-level genome of the poultry shaft louse Menopon gallinae provides insight into the host-switching and adaptive evolution of parasitic lice.</title>
        <authorList>
            <person name="Xu Y."/>
            <person name="Ma L."/>
            <person name="Liu S."/>
            <person name="Liang Y."/>
            <person name="Liu Q."/>
            <person name="He Z."/>
            <person name="Tian L."/>
            <person name="Duan Y."/>
            <person name="Cai W."/>
            <person name="Li H."/>
            <person name="Song F."/>
        </authorList>
    </citation>
    <scope>NUCLEOTIDE SEQUENCE</scope>
    <source>
        <strain evidence="11">Cailab_2023a</strain>
    </source>
</reference>
<dbReference type="PROSITE" id="PS51419">
    <property type="entry name" value="RAB"/>
    <property type="match status" value="1"/>
</dbReference>
<dbReference type="GO" id="GO:0015031">
    <property type="term" value="P:protein transport"/>
    <property type="evidence" value="ECO:0007669"/>
    <property type="project" value="UniProtKB-KW"/>
</dbReference>
<dbReference type="NCBIfam" id="TIGR00231">
    <property type="entry name" value="small_GTP"/>
    <property type="match status" value="1"/>
</dbReference>
<keyword evidence="4" id="KW-0547">Nucleotide-binding</keyword>
<dbReference type="SUPFAM" id="SSF52540">
    <property type="entry name" value="P-loop containing nucleoside triphosphate hydrolases"/>
    <property type="match status" value="1"/>
</dbReference>
<proteinExistence type="inferred from homology"/>
<keyword evidence="9" id="KW-0636">Prenylation</keyword>
<protein>
    <recommendedName>
        <fullName evidence="2">Ras-related protein Rab-21</fullName>
    </recommendedName>
</protein>
<evidence type="ECO:0000256" key="6">
    <source>
        <dbReference type="ARBA" id="ARBA00023134"/>
    </source>
</evidence>
<evidence type="ECO:0000256" key="3">
    <source>
        <dbReference type="ARBA" id="ARBA00022448"/>
    </source>
</evidence>
<evidence type="ECO:0000256" key="10">
    <source>
        <dbReference type="ARBA" id="ARBA00037868"/>
    </source>
</evidence>
<dbReference type="GO" id="GO:0012505">
    <property type="term" value="C:endomembrane system"/>
    <property type="evidence" value="ECO:0007669"/>
    <property type="project" value="UniProtKB-SubCell"/>
</dbReference>